<dbReference type="PANTHER" id="PTHR46623">
    <property type="entry name" value="CARBOXYMETHYLENEBUTENOLIDASE-RELATED"/>
    <property type="match status" value="1"/>
</dbReference>
<protein>
    <submittedName>
        <fullName evidence="2">Dienelactone hydrolase family protein</fullName>
    </submittedName>
</protein>
<dbReference type="RefSeq" id="WP_090635039.1">
    <property type="nucleotide sequence ID" value="NZ_CVRB01000003.1"/>
</dbReference>
<evidence type="ECO:0000313" key="2">
    <source>
        <dbReference type="EMBL" id="CRK82701.1"/>
    </source>
</evidence>
<dbReference type="PANTHER" id="PTHR46623:SF6">
    <property type="entry name" value="ALPHA_BETA-HYDROLASES SUPERFAMILY PROTEIN"/>
    <property type="match status" value="1"/>
</dbReference>
<dbReference type="InterPro" id="IPR029058">
    <property type="entry name" value="AB_hydrolase_fold"/>
</dbReference>
<dbReference type="Proteomes" id="UP000199087">
    <property type="component" value="Unassembled WGS sequence"/>
</dbReference>
<dbReference type="InterPro" id="IPR002925">
    <property type="entry name" value="Dienelactn_hydro"/>
</dbReference>
<dbReference type="STRING" id="1499688.BN000_02645"/>
<dbReference type="AlphaFoldDB" id="A0A0U1NXF2"/>
<proteinExistence type="predicted"/>
<dbReference type="GO" id="GO:0016787">
    <property type="term" value="F:hydrolase activity"/>
    <property type="evidence" value="ECO:0007669"/>
    <property type="project" value="UniProtKB-KW"/>
</dbReference>
<dbReference type="Pfam" id="PF01738">
    <property type="entry name" value="DLH"/>
    <property type="match status" value="1"/>
</dbReference>
<dbReference type="InterPro" id="IPR051049">
    <property type="entry name" value="Dienelactone_hydrolase-like"/>
</dbReference>
<dbReference type="EMBL" id="CVRB01000003">
    <property type="protein sequence ID" value="CRK82701.1"/>
    <property type="molecule type" value="Genomic_DNA"/>
</dbReference>
<keyword evidence="2" id="KW-0378">Hydrolase</keyword>
<dbReference type="OrthoDB" id="115291at2"/>
<dbReference type="SUPFAM" id="SSF53474">
    <property type="entry name" value="alpha/beta-Hydrolases"/>
    <property type="match status" value="1"/>
</dbReference>
<accession>A0A0U1NXF2</accession>
<evidence type="ECO:0000259" key="1">
    <source>
        <dbReference type="Pfam" id="PF01738"/>
    </source>
</evidence>
<keyword evidence="3" id="KW-1185">Reference proteome</keyword>
<reference evidence="3" key="1">
    <citation type="submission" date="2015-05" db="EMBL/GenBank/DDBJ databases">
        <authorList>
            <person name="Urmite Genomes"/>
        </authorList>
    </citation>
    <scope>NUCLEOTIDE SEQUENCE [LARGE SCALE GENOMIC DNA]</scope>
    <source>
        <strain evidence="3">LF1</strain>
    </source>
</reference>
<name>A0A0U1NXF2_9BACI</name>
<organism evidence="2 3">
    <name type="scientific">Neobacillus massiliamazoniensis</name>
    <dbReference type="NCBI Taxonomy" id="1499688"/>
    <lineage>
        <taxon>Bacteria</taxon>
        <taxon>Bacillati</taxon>
        <taxon>Bacillota</taxon>
        <taxon>Bacilli</taxon>
        <taxon>Bacillales</taxon>
        <taxon>Bacillaceae</taxon>
        <taxon>Neobacillus</taxon>
    </lineage>
</organism>
<feature type="domain" description="Dienelactone hydrolase" evidence="1">
    <location>
        <begin position="5"/>
        <end position="196"/>
    </location>
</feature>
<sequence>MISIKKNSEIAIVIVHEIYGINQHMNYICEKLSQHGLDVMCPNLLIQENPFDYTQGEEAYYNFMENVGFQNALLKIKDLLSNIKNKYKKVFVVGFSVGATVAWLSSEENTLDGVIGYYGSRIRNYVEINPQCPVLLFFPQKEKSFNVDELIANLNKKGKVKIQNFEGEHGFSDPYSKNYNEESARKAINELINFIKYRA</sequence>
<evidence type="ECO:0000313" key="3">
    <source>
        <dbReference type="Proteomes" id="UP000199087"/>
    </source>
</evidence>
<dbReference type="Gene3D" id="3.40.50.1820">
    <property type="entry name" value="alpha/beta hydrolase"/>
    <property type="match status" value="1"/>
</dbReference>
<gene>
    <name evidence="2" type="ORF">BN000_02645</name>
</gene>